<keyword evidence="11" id="KW-0325">Glycoprotein</keyword>
<keyword evidence="5" id="KW-0732">Signal</keyword>
<evidence type="ECO:0000256" key="4">
    <source>
        <dbReference type="ARBA" id="ARBA00022692"/>
    </source>
</evidence>
<evidence type="ECO:0000256" key="7">
    <source>
        <dbReference type="ARBA" id="ARBA00022753"/>
    </source>
</evidence>
<name>A0A673MGA1_9TELE</name>
<comment type="subcellular location">
    <subcellularLocation>
        <location evidence="1">Endosome</location>
    </subcellularLocation>
    <subcellularLocation>
        <location evidence="2">Membrane</location>
    </subcellularLocation>
</comment>
<keyword evidence="9 12" id="KW-0472">Membrane</keyword>
<dbReference type="SUPFAM" id="SSF52058">
    <property type="entry name" value="L domain-like"/>
    <property type="match status" value="1"/>
</dbReference>
<dbReference type="GO" id="GO:0038187">
    <property type="term" value="F:pattern recognition receptor activity"/>
    <property type="evidence" value="ECO:0007669"/>
    <property type="project" value="TreeGrafter"/>
</dbReference>
<dbReference type="GO" id="GO:0032755">
    <property type="term" value="P:positive regulation of interleukin-6 production"/>
    <property type="evidence" value="ECO:0007669"/>
    <property type="project" value="TreeGrafter"/>
</dbReference>
<keyword evidence="4 12" id="KW-0812">Transmembrane</keyword>
<dbReference type="InterPro" id="IPR001611">
    <property type="entry name" value="Leu-rich_rpt"/>
</dbReference>
<evidence type="ECO:0000256" key="10">
    <source>
        <dbReference type="ARBA" id="ARBA00023170"/>
    </source>
</evidence>
<evidence type="ECO:0000256" key="8">
    <source>
        <dbReference type="ARBA" id="ARBA00022989"/>
    </source>
</evidence>
<dbReference type="Gene3D" id="3.80.10.10">
    <property type="entry name" value="Ribonuclease Inhibitor"/>
    <property type="match status" value="2"/>
</dbReference>
<keyword evidence="6" id="KW-0677">Repeat</keyword>
<organism evidence="14 15">
    <name type="scientific">Sinocyclocheilus rhinocerous</name>
    <dbReference type="NCBI Taxonomy" id="307959"/>
    <lineage>
        <taxon>Eukaryota</taxon>
        <taxon>Metazoa</taxon>
        <taxon>Chordata</taxon>
        <taxon>Craniata</taxon>
        <taxon>Vertebrata</taxon>
        <taxon>Euteleostomi</taxon>
        <taxon>Actinopterygii</taxon>
        <taxon>Neopterygii</taxon>
        <taxon>Teleostei</taxon>
        <taxon>Ostariophysi</taxon>
        <taxon>Cypriniformes</taxon>
        <taxon>Cyprinidae</taxon>
        <taxon>Cyprininae</taxon>
        <taxon>Sinocyclocheilus</taxon>
    </lineage>
</organism>
<keyword evidence="15" id="KW-1185">Reference proteome</keyword>
<keyword evidence="8 12" id="KW-1133">Transmembrane helix</keyword>
<dbReference type="GO" id="GO:0051607">
    <property type="term" value="P:defense response to virus"/>
    <property type="evidence" value="ECO:0007669"/>
    <property type="project" value="TreeGrafter"/>
</dbReference>
<feature type="transmembrane region" description="Helical" evidence="12">
    <location>
        <begin position="353"/>
        <end position="377"/>
    </location>
</feature>
<accession>A0A673MGA1</accession>
<evidence type="ECO:0000256" key="12">
    <source>
        <dbReference type="SAM" id="Phobius"/>
    </source>
</evidence>
<evidence type="ECO:0000256" key="9">
    <source>
        <dbReference type="ARBA" id="ARBA00023136"/>
    </source>
</evidence>
<dbReference type="GO" id="GO:0005886">
    <property type="term" value="C:plasma membrane"/>
    <property type="evidence" value="ECO:0007669"/>
    <property type="project" value="TreeGrafter"/>
</dbReference>
<keyword evidence="7" id="KW-0967">Endosome</keyword>
<evidence type="ECO:0000313" key="14">
    <source>
        <dbReference type="Ensembl" id="ENSSRHP00000089607.1"/>
    </source>
</evidence>
<dbReference type="GO" id="GO:0002224">
    <property type="term" value="P:toll-like receptor signaling pathway"/>
    <property type="evidence" value="ECO:0007669"/>
    <property type="project" value="TreeGrafter"/>
</dbReference>
<dbReference type="SMART" id="SM00369">
    <property type="entry name" value="LRR_TYP"/>
    <property type="match status" value="4"/>
</dbReference>
<dbReference type="Ensembl" id="ENSSRHT00000092027.1">
    <property type="protein sequence ID" value="ENSSRHP00000089607.1"/>
    <property type="gene ID" value="ENSSRHG00000044274.1"/>
</dbReference>
<keyword evidence="10" id="KW-0675">Receptor</keyword>
<feature type="domain" description="LRRCT" evidence="13">
    <location>
        <begin position="294"/>
        <end position="344"/>
    </location>
</feature>
<dbReference type="InterPro" id="IPR032675">
    <property type="entry name" value="LRR_dom_sf"/>
</dbReference>
<dbReference type="SMART" id="SM00082">
    <property type="entry name" value="LRRCT"/>
    <property type="match status" value="1"/>
</dbReference>
<protein>
    <submittedName>
        <fullName evidence="14">Toll-like receptor 8b</fullName>
    </submittedName>
</protein>
<dbReference type="PANTHER" id="PTHR47410:SF1">
    <property type="entry name" value="TOLL-LIKE RECEPTOR 8"/>
    <property type="match status" value="1"/>
</dbReference>
<dbReference type="PANTHER" id="PTHR47410">
    <property type="entry name" value="TOLL-LIKE RECEPTOR 7-RELATED"/>
    <property type="match status" value="1"/>
</dbReference>
<sequence length="435" mass="50544">LEGYISHSLCEEDLRPLFGLRILSVLNLGVNFLQHLNLSVLTFTSPFRRQECRSDILSDDNEGDRREGPYIHTIEQFRHYPPFTKAECLATGPVLDLSRNNIYDINQIFFTGAENITCLNLSSNFIASYFTENSTEFTHFPRLKYLDLSHNSVYMRSDSAFNELKELQKDRGFKSLFNEISDDIFSYFPRALTYLSMSRNTLANFEWGNSSELETLDLSKNKLSKVTRKLSKHTSTLKVLDLSHNLIFKLHHSFLKDVKSLLILSLAFNCLQHISDASFQTGSDNFRMLNLQRNPIYCTCDFLDFILWLEKSEIVLPRLATDVLCDLPESKRGHPMVSLDFKNACINNSIAQIIYVLTSSIITVMMSTTIVIHVFYWDISYIYNFWRRCLWAHSVLEWPRNSAAEGFFWQSLRNAVRFESQGVQSKLFTNYFRGR</sequence>
<proteinExistence type="predicted"/>
<dbReference type="Pfam" id="PF13855">
    <property type="entry name" value="LRR_8"/>
    <property type="match status" value="2"/>
</dbReference>
<dbReference type="GO" id="GO:0007249">
    <property type="term" value="P:canonical NF-kappaB signal transduction"/>
    <property type="evidence" value="ECO:0007669"/>
    <property type="project" value="TreeGrafter"/>
</dbReference>
<evidence type="ECO:0000256" key="3">
    <source>
        <dbReference type="ARBA" id="ARBA00022614"/>
    </source>
</evidence>
<evidence type="ECO:0000256" key="2">
    <source>
        <dbReference type="ARBA" id="ARBA00004370"/>
    </source>
</evidence>
<dbReference type="InterPro" id="IPR003591">
    <property type="entry name" value="Leu-rich_rpt_typical-subtyp"/>
</dbReference>
<evidence type="ECO:0000259" key="13">
    <source>
        <dbReference type="SMART" id="SM00082"/>
    </source>
</evidence>
<evidence type="ECO:0000256" key="5">
    <source>
        <dbReference type="ARBA" id="ARBA00022729"/>
    </source>
</evidence>
<dbReference type="AlphaFoldDB" id="A0A673MGA1"/>
<dbReference type="Proteomes" id="UP000472270">
    <property type="component" value="Unassembled WGS sequence"/>
</dbReference>
<reference evidence="14" key="1">
    <citation type="submission" date="2025-08" db="UniProtKB">
        <authorList>
            <consortium name="Ensembl"/>
        </authorList>
    </citation>
    <scope>IDENTIFICATION</scope>
</reference>
<dbReference type="GO" id="GO:0005768">
    <property type="term" value="C:endosome"/>
    <property type="evidence" value="ECO:0007669"/>
    <property type="project" value="UniProtKB-SubCell"/>
</dbReference>
<dbReference type="PROSITE" id="PS51450">
    <property type="entry name" value="LRR"/>
    <property type="match status" value="1"/>
</dbReference>
<dbReference type="InterPro" id="IPR000483">
    <property type="entry name" value="Cys-rich_flank_reg_C"/>
</dbReference>
<keyword evidence="3" id="KW-0433">Leucine-rich repeat</keyword>
<evidence type="ECO:0000256" key="1">
    <source>
        <dbReference type="ARBA" id="ARBA00004177"/>
    </source>
</evidence>
<evidence type="ECO:0000256" key="6">
    <source>
        <dbReference type="ARBA" id="ARBA00022737"/>
    </source>
</evidence>
<evidence type="ECO:0000313" key="15">
    <source>
        <dbReference type="Proteomes" id="UP000472270"/>
    </source>
</evidence>
<evidence type="ECO:0000256" key="11">
    <source>
        <dbReference type="ARBA" id="ARBA00023180"/>
    </source>
</evidence>
<reference evidence="14" key="2">
    <citation type="submission" date="2025-09" db="UniProtKB">
        <authorList>
            <consortium name="Ensembl"/>
        </authorList>
    </citation>
    <scope>IDENTIFICATION</scope>
</reference>